<evidence type="ECO:0000313" key="5">
    <source>
        <dbReference type="Proteomes" id="UP000651728"/>
    </source>
</evidence>
<protein>
    <recommendedName>
        <fullName evidence="6">Type I restriction modification DNA specificity domain-containing protein</fullName>
    </recommendedName>
</protein>
<dbReference type="Proteomes" id="UP000651728">
    <property type="component" value="Unassembled WGS sequence"/>
</dbReference>
<dbReference type="PANTHER" id="PTHR43140:SF1">
    <property type="entry name" value="TYPE I RESTRICTION ENZYME ECOKI SPECIFICITY SUBUNIT"/>
    <property type="match status" value="1"/>
</dbReference>
<proteinExistence type="predicted"/>
<keyword evidence="1" id="KW-0680">Restriction system</keyword>
<comment type="caution">
    <text evidence="4">The sequence shown here is derived from an EMBL/GenBank/DDBJ whole genome shotgun (WGS) entry which is preliminary data.</text>
</comment>
<name>A0ABQ4F612_9ACTN</name>
<accession>A0ABQ4F612</accession>
<feature type="region of interest" description="Disordered" evidence="3">
    <location>
        <begin position="240"/>
        <end position="298"/>
    </location>
</feature>
<evidence type="ECO:0000256" key="1">
    <source>
        <dbReference type="ARBA" id="ARBA00022747"/>
    </source>
</evidence>
<keyword evidence="2" id="KW-0238">DNA-binding</keyword>
<evidence type="ECO:0000256" key="3">
    <source>
        <dbReference type="SAM" id="MobiDB-lite"/>
    </source>
</evidence>
<dbReference type="SUPFAM" id="SSF116734">
    <property type="entry name" value="DNA methylase specificity domain"/>
    <property type="match status" value="1"/>
</dbReference>
<dbReference type="EMBL" id="BOOB01000003">
    <property type="protein sequence ID" value="GIH30249.1"/>
    <property type="molecule type" value="Genomic_DNA"/>
</dbReference>
<dbReference type="PANTHER" id="PTHR43140">
    <property type="entry name" value="TYPE-1 RESTRICTION ENZYME ECOKI SPECIFICITY PROTEIN"/>
    <property type="match status" value="1"/>
</dbReference>
<evidence type="ECO:0000313" key="4">
    <source>
        <dbReference type="EMBL" id="GIH30249.1"/>
    </source>
</evidence>
<dbReference type="InterPro" id="IPR051212">
    <property type="entry name" value="Type-I_RE_S_subunit"/>
</dbReference>
<evidence type="ECO:0008006" key="6">
    <source>
        <dbReference type="Google" id="ProtNLM"/>
    </source>
</evidence>
<gene>
    <name evidence="4" type="ORF">Mam01_04130</name>
</gene>
<dbReference type="InterPro" id="IPR044946">
    <property type="entry name" value="Restrct_endonuc_typeI_TRD_sf"/>
</dbReference>
<sequence>MVELVDRIRTDAIETATSTQTRPLESLLREPLRNGYSGRASADGVGVRTLTLTAVTKNQFTETNTKIATAESARVRDLWLEPGDILVQRSNTPELVGTSALFNGEKQWAVFPDLLIRVRLNSEASPDFVQLVLQTSKIRHFFKASAKGLAGSMPKIDQGTILRTPIPALPVEEQHEIVGRVAKRLAEVESLAELIDRVKVQAAALRGRLLTNAFEGRLVPQDPTDAPAEELLQRIATERTASVKQMRRPSRRTAVMPDPRLAEDAAPVGRSDLMRPMPADVPSAETQEALFPEEGLSS</sequence>
<reference evidence="4 5" key="1">
    <citation type="submission" date="2021-01" db="EMBL/GenBank/DDBJ databases">
        <title>Whole genome shotgun sequence of Microbispora amethystogenes NBRC 101907.</title>
        <authorList>
            <person name="Komaki H."/>
            <person name="Tamura T."/>
        </authorList>
    </citation>
    <scope>NUCLEOTIDE SEQUENCE [LARGE SCALE GENOMIC DNA]</scope>
    <source>
        <strain evidence="4 5">NBRC 101907</strain>
    </source>
</reference>
<dbReference type="Gene3D" id="3.90.220.20">
    <property type="entry name" value="DNA methylase specificity domains"/>
    <property type="match status" value="1"/>
</dbReference>
<dbReference type="CDD" id="cd17261">
    <property type="entry name" value="RMtype1_S_EcoKI-TRD2-CR2_like"/>
    <property type="match status" value="1"/>
</dbReference>
<evidence type="ECO:0000256" key="2">
    <source>
        <dbReference type="ARBA" id="ARBA00023125"/>
    </source>
</evidence>
<organism evidence="4 5">
    <name type="scientific">Microbispora amethystogenes</name>
    <dbReference type="NCBI Taxonomy" id="1427754"/>
    <lineage>
        <taxon>Bacteria</taxon>
        <taxon>Bacillati</taxon>
        <taxon>Actinomycetota</taxon>
        <taxon>Actinomycetes</taxon>
        <taxon>Streptosporangiales</taxon>
        <taxon>Streptosporangiaceae</taxon>
        <taxon>Microbispora</taxon>
    </lineage>
</organism>
<keyword evidence="5" id="KW-1185">Reference proteome</keyword>